<organism evidence="13 14">
    <name type="scientific">Ramazzottius varieornatus</name>
    <name type="common">Water bear</name>
    <name type="synonym">Tardigrade</name>
    <dbReference type="NCBI Taxonomy" id="947166"/>
    <lineage>
        <taxon>Eukaryota</taxon>
        <taxon>Metazoa</taxon>
        <taxon>Ecdysozoa</taxon>
        <taxon>Tardigrada</taxon>
        <taxon>Eutardigrada</taxon>
        <taxon>Parachela</taxon>
        <taxon>Hypsibioidea</taxon>
        <taxon>Ramazzottiidae</taxon>
        <taxon>Ramazzottius</taxon>
    </lineage>
</organism>
<feature type="region of interest" description="Disordered" evidence="12">
    <location>
        <begin position="1"/>
        <end position="70"/>
    </location>
</feature>
<dbReference type="GO" id="GO:0007076">
    <property type="term" value="P:mitotic chromosome condensation"/>
    <property type="evidence" value="ECO:0007669"/>
    <property type="project" value="InterPro"/>
</dbReference>
<evidence type="ECO:0000256" key="2">
    <source>
        <dbReference type="ARBA" id="ARBA00004496"/>
    </source>
</evidence>
<dbReference type="GO" id="GO:0005737">
    <property type="term" value="C:cytoplasm"/>
    <property type="evidence" value="ECO:0007669"/>
    <property type="project" value="UniProtKB-SubCell"/>
</dbReference>
<feature type="region of interest" description="Disordered" evidence="12">
    <location>
        <begin position="573"/>
        <end position="608"/>
    </location>
</feature>
<evidence type="ECO:0000256" key="4">
    <source>
        <dbReference type="ARBA" id="ARBA00016065"/>
    </source>
</evidence>
<dbReference type="EMBL" id="BDGG01000001">
    <property type="protein sequence ID" value="GAU89914.1"/>
    <property type="molecule type" value="Genomic_DNA"/>
</dbReference>
<evidence type="ECO:0000313" key="14">
    <source>
        <dbReference type="Proteomes" id="UP000186922"/>
    </source>
</evidence>
<comment type="subcellular location">
    <subcellularLocation>
        <location evidence="1">Chromosome</location>
    </subcellularLocation>
    <subcellularLocation>
        <location evidence="2">Cytoplasm</location>
    </subcellularLocation>
</comment>
<protein>
    <recommendedName>
        <fullName evidence="4">Condensin complex subunit 2</fullName>
    </recommendedName>
</protein>
<feature type="compositionally biased region" description="Low complexity" evidence="12">
    <location>
        <begin position="462"/>
        <end position="483"/>
    </location>
</feature>
<dbReference type="AlphaFoldDB" id="A0A1D1UJK7"/>
<feature type="coiled-coil region" evidence="11">
    <location>
        <begin position="311"/>
        <end position="338"/>
    </location>
</feature>
<dbReference type="OrthoDB" id="10071932at2759"/>
<keyword evidence="10" id="KW-0131">Cell cycle</keyword>
<name>A0A1D1UJK7_RAMVA</name>
<dbReference type="GO" id="GO:0000796">
    <property type="term" value="C:condensin complex"/>
    <property type="evidence" value="ECO:0007669"/>
    <property type="project" value="InterPro"/>
</dbReference>
<feature type="compositionally biased region" description="Polar residues" evidence="12">
    <location>
        <begin position="773"/>
        <end position="787"/>
    </location>
</feature>
<dbReference type="InterPro" id="IPR022816">
    <property type="entry name" value="Condensin_barren_su2"/>
</dbReference>
<evidence type="ECO:0000256" key="11">
    <source>
        <dbReference type="SAM" id="Coils"/>
    </source>
</evidence>
<evidence type="ECO:0000256" key="10">
    <source>
        <dbReference type="ARBA" id="ARBA00023306"/>
    </source>
</evidence>
<keyword evidence="7" id="KW-0132">Cell division</keyword>
<accession>A0A1D1UJK7</accession>
<dbReference type="PANTHER" id="PTHR13108">
    <property type="entry name" value="CONDENSIN COMPLEX SUBUNIT 2"/>
    <property type="match status" value="1"/>
</dbReference>
<dbReference type="GO" id="GO:0051301">
    <property type="term" value="P:cell division"/>
    <property type="evidence" value="ECO:0007669"/>
    <property type="project" value="UniProtKB-KW"/>
</dbReference>
<evidence type="ECO:0000256" key="8">
    <source>
        <dbReference type="ARBA" id="ARBA00022776"/>
    </source>
</evidence>
<keyword evidence="5" id="KW-0158">Chromosome</keyword>
<feature type="compositionally biased region" description="Polar residues" evidence="12">
    <location>
        <begin position="484"/>
        <end position="496"/>
    </location>
</feature>
<dbReference type="PANTHER" id="PTHR13108:SF9">
    <property type="entry name" value="CONDENSIN COMPLEX SUBUNIT 2"/>
    <property type="match status" value="1"/>
</dbReference>
<evidence type="ECO:0000256" key="9">
    <source>
        <dbReference type="ARBA" id="ARBA00023067"/>
    </source>
</evidence>
<comment type="similarity">
    <text evidence="3">Belongs to the CND2 (condensin subunit 2) family.</text>
</comment>
<feature type="compositionally biased region" description="Polar residues" evidence="12">
    <location>
        <begin position="503"/>
        <end position="529"/>
    </location>
</feature>
<evidence type="ECO:0000256" key="12">
    <source>
        <dbReference type="SAM" id="MobiDB-lite"/>
    </source>
</evidence>
<feature type="region of interest" description="Disordered" evidence="12">
    <location>
        <begin position="419"/>
        <end position="549"/>
    </location>
</feature>
<gene>
    <name evidence="13" type="primary">RvY_02408-1</name>
    <name evidence="13" type="synonym">RvY_02408.1</name>
    <name evidence="13" type="ORF">RvY_02408</name>
</gene>
<evidence type="ECO:0000313" key="13">
    <source>
        <dbReference type="EMBL" id="GAU89914.1"/>
    </source>
</evidence>
<dbReference type="GO" id="GO:0003682">
    <property type="term" value="F:chromatin binding"/>
    <property type="evidence" value="ECO:0007669"/>
    <property type="project" value="TreeGrafter"/>
</dbReference>
<keyword evidence="14" id="KW-1185">Reference proteome</keyword>
<proteinExistence type="inferred from homology"/>
<keyword evidence="6" id="KW-0963">Cytoplasm</keyword>
<feature type="compositionally biased region" description="Polar residues" evidence="12">
    <location>
        <begin position="595"/>
        <end position="604"/>
    </location>
</feature>
<feature type="region of interest" description="Disordered" evidence="12">
    <location>
        <begin position="742"/>
        <end position="761"/>
    </location>
</feature>
<feature type="compositionally biased region" description="Polar residues" evidence="12">
    <location>
        <begin position="27"/>
        <end position="38"/>
    </location>
</feature>
<evidence type="ECO:0000256" key="1">
    <source>
        <dbReference type="ARBA" id="ARBA00004286"/>
    </source>
</evidence>
<dbReference type="Proteomes" id="UP000186922">
    <property type="component" value="Unassembled WGS sequence"/>
</dbReference>
<comment type="caution">
    <text evidence="13">The sequence shown here is derived from an EMBL/GenBank/DDBJ whole genome shotgun (WGS) entry which is preliminary data.</text>
</comment>
<evidence type="ECO:0000256" key="7">
    <source>
        <dbReference type="ARBA" id="ARBA00022618"/>
    </source>
</evidence>
<feature type="region of interest" description="Disordered" evidence="12">
    <location>
        <begin position="768"/>
        <end position="792"/>
    </location>
</feature>
<keyword evidence="11" id="KW-0175">Coiled coil</keyword>
<sequence length="1069" mass="117400">MAASTTAAPFKVPKGPAPPSNKHLRNAPQTGSGTPSTSRGHRENPGTSARSMERNTGQGERNLESFESTIISTVRNGRQRRGKLEDLEDEELMEYSDEVFELNRKKQITVKNAFDCKIIDCTKELLKRSSLSQAISNGTAEETTQEMKQYASRLELGGRVYGLRVENTFRISKELEENLARAAQGKARKPRVEVVDDEDKDGGGGVGNASDEEATRLVLKTVKKKTPKGPRKSSVVKESELSCAETDTNANLISRYWTLIGNVQPGTMKDSWTHEGERAETAKSLRYVMDPDFTCLHRYNEMCRSPEADTSSAQRNLAEEAQEELSVTEEEVAEAEEALLSTVGQTLSKWAEQGTSVTDCVTFPKRLSKQLDRAIAVAASKQPRLMLDNMEAHTYLSEVQRIEVFRKACHQVDQEGKLLPGVVDSDQGDDAASEASVGDFRDDAGDMFYDTEGDVDLPEMPSAESSQAVESSQSSLRELSLSRTTAPSGSSRTTRAGSLVSCAENNFENNEDSPTPTNEESSKTPSIRGSSRARSRTPLLDATRVGSRASSLSRFGIQNTYAPVVEPDENAPLDITSALNDSSSRKRRSKSTSSQAASEVGSTLSKKKAKLDAQAWPVELDFGSEKKGFVYSLLEKKNMTATMKKPKPGHQDTLVDFAVYGRIMDTASMLDNVTRPADGSSVEQTLSEDVEALKNSLAKNKSWLKLEEGVVVDLMKALRTAFDENYDQDRLKSIWAKGDAQQDYNLSDNDDDDDMGVSTQSNEETFALGTPSAVPSSQADETPSVAASNAAEGTVERAAEVLHAVNGETGNHNHEEEDWRGTEIGGVEDDFNTAEPEVEAGEGTIPKAKEKVPTQASWSSSAEGEANEVLAFAENIALKDLTGSGVNIKEMRKGILRSYQTLRDWRRKACPASVKDEDLPLITVRHVVDVAPVNLNKKELDHVNPSVVLVCLLHLAYEGKLFLANSKDLNDLFVMNKVEFDRFSNDNAHLNRINEEYLRRLQRTQMVPKKAGQPLPVEDIEGVDLSVLSIGHSDDDEEGNPENGPSTSGHVYRRADRRKRAHYDSDDSD</sequence>
<evidence type="ECO:0000256" key="3">
    <source>
        <dbReference type="ARBA" id="ARBA00009471"/>
    </source>
</evidence>
<evidence type="ECO:0000256" key="5">
    <source>
        <dbReference type="ARBA" id="ARBA00022454"/>
    </source>
</evidence>
<evidence type="ECO:0000256" key="6">
    <source>
        <dbReference type="ARBA" id="ARBA00022490"/>
    </source>
</evidence>
<feature type="region of interest" description="Disordered" evidence="12">
    <location>
        <begin position="183"/>
        <end position="213"/>
    </location>
</feature>
<keyword evidence="9" id="KW-0226">DNA condensation</keyword>
<reference evidence="13 14" key="1">
    <citation type="journal article" date="2016" name="Nat. Commun.">
        <title>Extremotolerant tardigrade genome and improved radiotolerance of human cultured cells by tardigrade-unique protein.</title>
        <authorList>
            <person name="Hashimoto T."/>
            <person name="Horikawa D.D."/>
            <person name="Saito Y."/>
            <person name="Kuwahara H."/>
            <person name="Kozuka-Hata H."/>
            <person name="Shin-I T."/>
            <person name="Minakuchi Y."/>
            <person name="Ohishi K."/>
            <person name="Motoyama A."/>
            <person name="Aizu T."/>
            <person name="Enomoto A."/>
            <person name="Kondo K."/>
            <person name="Tanaka S."/>
            <person name="Hara Y."/>
            <person name="Koshikawa S."/>
            <person name="Sagara H."/>
            <person name="Miura T."/>
            <person name="Yokobori S."/>
            <person name="Miyagawa K."/>
            <person name="Suzuki Y."/>
            <person name="Kubo T."/>
            <person name="Oyama M."/>
            <person name="Kohara Y."/>
            <person name="Fujiyama A."/>
            <person name="Arakawa K."/>
            <person name="Katayama T."/>
            <person name="Toyoda A."/>
            <person name="Kunieda T."/>
        </authorList>
    </citation>
    <scope>NUCLEOTIDE SEQUENCE [LARGE SCALE GENOMIC DNA]</scope>
    <source>
        <strain evidence="13 14">YOKOZUNA-1</strain>
    </source>
</reference>
<feature type="region of interest" description="Disordered" evidence="12">
    <location>
        <begin position="1030"/>
        <end position="1069"/>
    </location>
</feature>
<feature type="compositionally biased region" description="Polar residues" evidence="12">
    <location>
        <begin position="45"/>
        <end position="70"/>
    </location>
</feature>
<keyword evidence="8" id="KW-0498">Mitosis</keyword>
<feature type="compositionally biased region" description="Basic residues" evidence="12">
    <location>
        <begin position="1051"/>
        <end position="1061"/>
    </location>
</feature>